<accession>A0A139GX78</accession>
<dbReference type="InterPro" id="IPR036188">
    <property type="entry name" value="FAD/NAD-bd_sf"/>
</dbReference>
<comment type="caution">
    <text evidence="2">The sequence shown here is derived from an EMBL/GenBank/DDBJ whole genome shotgun (WGS) entry which is preliminary data.</text>
</comment>
<evidence type="ECO:0000313" key="2">
    <source>
        <dbReference type="EMBL" id="KXS94738.1"/>
    </source>
</evidence>
<reference evidence="2 3" key="1">
    <citation type="submission" date="2015-07" db="EMBL/GenBank/DDBJ databases">
        <title>Comparative genomics of the Sigatoka disease complex on banana suggests a link between parallel evolutionary changes in Pseudocercospora fijiensis and Pseudocercospora eumusae and increased virulence on the banana host.</title>
        <authorList>
            <person name="Chang T.-C."/>
            <person name="Salvucci A."/>
            <person name="Crous P.W."/>
            <person name="Stergiopoulos I."/>
        </authorList>
    </citation>
    <scope>NUCLEOTIDE SEQUENCE [LARGE SCALE GENOMIC DNA]</scope>
    <source>
        <strain evidence="2 3">CBS 114824</strain>
    </source>
</reference>
<protein>
    <recommendedName>
        <fullName evidence="1">Glucose-methanol-choline oxidoreductase N-terminal domain-containing protein</fullName>
    </recommendedName>
</protein>
<dbReference type="Pfam" id="PF00732">
    <property type="entry name" value="GMC_oxred_N"/>
    <property type="match status" value="1"/>
</dbReference>
<keyword evidence="3" id="KW-1185">Reference proteome</keyword>
<dbReference type="OrthoDB" id="269227at2759"/>
<organism evidence="2 3">
    <name type="scientific">Pseudocercospora eumusae</name>
    <dbReference type="NCBI Taxonomy" id="321146"/>
    <lineage>
        <taxon>Eukaryota</taxon>
        <taxon>Fungi</taxon>
        <taxon>Dikarya</taxon>
        <taxon>Ascomycota</taxon>
        <taxon>Pezizomycotina</taxon>
        <taxon>Dothideomycetes</taxon>
        <taxon>Dothideomycetidae</taxon>
        <taxon>Mycosphaerellales</taxon>
        <taxon>Mycosphaerellaceae</taxon>
        <taxon>Pseudocercospora</taxon>
    </lineage>
</organism>
<evidence type="ECO:0000313" key="3">
    <source>
        <dbReference type="Proteomes" id="UP000070133"/>
    </source>
</evidence>
<dbReference type="GO" id="GO:0016614">
    <property type="term" value="F:oxidoreductase activity, acting on CH-OH group of donors"/>
    <property type="evidence" value="ECO:0007669"/>
    <property type="project" value="InterPro"/>
</dbReference>
<dbReference type="Proteomes" id="UP000070133">
    <property type="component" value="Unassembled WGS sequence"/>
</dbReference>
<dbReference type="AlphaFoldDB" id="A0A139GX78"/>
<name>A0A139GX78_9PEZI</name>
<dbReference type="EMBL" id="LFZN01000263">
    <property type="protein sequence ID" value="KXS94738.1"/>
    <property type="molecule type" value="Genomic_DNA"/>
</dbReference>
<evidence type="ECO:0000259" key="1">
    <source>
        <dbReference type="Pfam" id="PF00732"/>
    </source>
</evidence>
<dbReference type="GO" id="GO:0050660">
    <property type="term" value="F:flavin adenine dinucleotide binding"/>
    <property type="evidence" value="ECO:0007669"/>
    <property type="project" value="InterPro"/>
</dbReference>
<sequence length="82" mass="8470">MSETFDYIIAVGGLSGCVAAFRDIVLVEAGRAICNDPDADEPLGDGYKVTFMSTPQAQLNNRTISLQVGKALGGASAVNYGG</sequence>
<proteinExistence type="predicted"/>
<feature type="domain" description="Glucose-methanol-choline oxidoreductase N-terminal" evidence="1">
    <location>
        <begin position="5"/>
        <end position="80"/>
    </location>
</feature>
<dbReference type="Gene3D" id="3.50.50.60">
    <property type="entry name" value="FAD/NAD(P)-binding domain"/>
    <property type="match status" value="1"/>
</dbReference>
<dbReference type="SUPFAM" id="SSF51905">
    <property type="entry name" value="FAD/NAD(P)-binding domain"/>
    <property type="match status" value="1"/>
</dbReference>
<dbReference type="InterPro" id="IPR000172">
    <property type="entry name" value="GMC_OxRdtase_N"/>
</dbReference>
<gene>
    <name evidence="2" type="ORF">AC578_5018</name>
</gene>